<organism evidence="3 4">
    <name type="scientific">Kitasatospora phosalacinea</name>
    <dbReference type="NCBI Taxonomy" id="2065"/>
    <lineage>
        <taxon>Bacteria</taxon>
        <taxon>Bacillati</taxon>
        <taxon>Actinomycetota</taxon>
        <taxon>Actinomycetes</taxon>
        <taxon>Kitasatosporales</taxon>
        <taxon>Streptomycetaceae</taxon>
        <taxon>Kitasatospora</taxon>
    </lineage>
</organism>
<dbReference type="InterPro" id="IPR041413">
    <property type="entry name" value="MLTR_LBD"/>
</dbReference>
<dbReference type="CDD" id="cd00093">
    <property type="entry name" value="HTH_XRE"/>
    <property type="match status" value="1"/>
</dbReference>
<dbReference type="AlphaFoldDB" id="A0A9W6PII4"/>
<keyword evidence="3" id="KW-0238">DNA-binding</keyword>
<dbReference type="InterPro" id="IPR001387">
    <property type="entry name" value="Cro/C1-type_HTH"/>
</dbReference>
<feature type="compositionally biased region" description="Pro residues" evidence="1">
    <location>
        <begin position="278"/>
        <end position="290"/>
    </location>
</feature>
<dbReference type="PANTHER" id="PTHR35010">
    <property type="entry name" value="BLL4672 PROTEIN-RELATED"/>
    <property type="match status" value="1"/>
</dbReference>
<dbReference type="Gene3D" id="1.10.260.40">
    <property type="entry name" value="lambda repressor-like DNA-binding domains"/>
    <property type="match status" value="1"/>
</dbReference>
<dbReference type="Proteomes" id="UP001165143">
    <property type="component" value="Unassembled WGS sequence"/>
</dbReference>
<dbReference type="Gene3D" id="3.30.450.180">
    <property type="match status" value="1"/>
</dbReference>
<evidence type="ECO:0000256" key="1">
    <source>
        <dbReference type="SAM" id="MobiDB-lite"/>
    </source>
</evidence>
<dbReference type="RefSeq" id="WP_063737560.1">
    <property type="nucleotide sequence ID" value="NZ_BSRX01000019.1"/>
</dbReference>
<proteinExistence type="predicted"/>
<dbReference type="InterPro" id="IPR010982">
    <property type="entry name" value="Lambda_DNA-bd_dom_sf"/>
</dbReference>
<dbReference type="SMART" id="SM00530">
    <property type="entry name" value="HTH_XRE"/>
    <property type="match status" value="1"/>
</dbReference>
<protein>
    <submittedName>
        <fullName evidence="3">DNA-binding protein</fullName>
    </submittedName>
</protein>
<dbReference type="EMBL" id="BSRX01000019">
    <property type="protein sequence ID" value="GLW55538.1"/>
    <property type="molecule type" value="Genomic_DNA"/>
</dbReference>
<dbReference type="PROSITE" id="PS50943">
    <property type="entry name" value="HTH_CROC1"/>
    <property type="match status" value="1"/>
</dbReference>
<evidence type="ECO:0000259" key="2">
    <source>
        <dbReference type="PROSITE" id="PS50943"/>
    </source>
</evidence>
<feature type="region of interest" description="Disordered" evidence="1">
    <location>
        <begin position="274"/>
        <end position="301"/>
    </location>
</feature>
<dbReference type="GO" id="GO:0003677">
    <property type="term" value="F:DNA binding"/>
    <property type="evidence" value="ECO:0007669"/>
    <property type="project" value="UniProtKB-KW"/>
</dbReference>
<dbReference type="SUPFAM" id="SSF47413">
    <property type="entry name" value="lambda repressor-like DNA-binding domains"/>
    <property type="match status" value="1"/>
</dbReference>
<name>A0A9W6PII4_9ACTN</name>
<feature type="domain" description="HTH cro/C1-type" evidence="2">
    <location>
        <begin position="36"/>
        <end position="83"/>
    </location>
</feature>
<accession>A0A9W6PII4</accession>
<reference evidence="3" key="1">
    <citation type="submission" date="2023-02" db="EMBL/GenBank/DDBJ databases">
        <title>Kitasatospora phosalacinea NBRC 14362.</title>
        <authorList>
            <person name="Ichikawa N."/>
            <person name="Sato H."/>
            <person name="Tonouchi N."/>
        </authorList>
    </citation>
    <scope>NUCLEOTIDE SEQUENCE</scope>
    <source>
        <strain evidence="3">NBRC 14362</strain>
    </source>
</reference>
<dbReference type="Pfam" id="PF17765">
    <property type="entry name" value="MLTR_LBD"/>
    <property type="match status" value="1"/>
</dbReference>
<evidence type="ECO:0000313" key="4">
    <source>
        <dbReference type="Proteomes" id="UP001165143"/>
    </source>
</evidence>
<gene>
    <name evidence="3" type="ORF">Kpho01_35490</name>
</gene>
<evidence type="ECO:0000313" key="3">
    <source>
        <dbReference type="EMBL" id="GLW55538.1"/>
    </source>
</evidence>
<dbReference type="Pfam" id="PF13560">
    <property type="entry name" value="HTH_31"/>
    <property type="match status" value="1"/>
</dbReference>
<comment type="caution">
    <text evidence="3">The sequence shown here is derived from an EMBL/GenBank/DDBJ whole genome shotgun (WGS) entry which is preliminary data.</text>
</comment>
<sequence length="301" mass="33018">MNRRADLGAFLRSRRARIRPEDAGLRGFGERRRVPGLRREELAQLAGVSADYYTRFEQGRAENVSDAIVDAVARALRLDAVETGHLHRLVRATGGPLPTPVQQVRPGLRRLMDSMPHTPAYVVGRRTDVLAWNAPMAAMMVDFAALPAEQLNKAWLVFCHEELRSRFVDWEAKARDVVAYLRLDLGRHPGDPAYPALVAELSERSGEFGRLWEQQELREKTHGSYHLRHPAVGEFTVAYESLTLPGDADQTLVTYTAEEGSPSQAALHVLAELAGPAAPTPAPAPDPDPVPTGSGRSAGVS</sequence>
<dbReference type="PANTHER" id="PTHR35010:SF2">
    <property type="entry name" value="BLL4672 PROTEIN"/>
    <property type="match status" value="1"/>
</dbReference>